<accession>A0ABS1JCC7</accession>
<gene>
    <name evidence="1" type="ORF">JJB07_14765</name>
</gene>
<evidence type="ECO:0008006" key="3">
    <source>
        <dbReference type="Google" id="ProtNLM"/>
    </source>
</evidence>
<sequence length="145" mass="16355">MRSDIFAYAKQMDKLGDLVVSASMKVPEIDRDTLKTYADVEKVRQMVKAAHREYRTCVQLLSDVNSPPEISEEHRQIVDAFNEIVEGLQMMEESFTETNRDAKIGEDVGIINLEQYFAGHIKQLNGTKANSDAIGKIHVKLDGLL</sequence>
<organism evidence="1 2">
    <name type="scientific">Tumebacillus amylolyticus</name>
    <dbReference type="NCBI Taxonomy" id="2801339"/>
    <lineage>
        <taxon>Bacteria</taxon>
        <taxon>Bacillati</taxon>
        <taxon>Bacillota</taxon>
        <taxon>Bacilli</taxon>
        <taxon>Bacillales</taxon>
        <taxon>Alicyclobacillaceae</taxon>
        <taxon>Tumebacillus</taxon>
    </lineage>
</organism>
<protein>
    <recommendedName>
        <fullName evidence="3">LXG domain-containing protein</fullName>
    </recommendedName>
</protein>
<proteinExistence type="predicted"/>
<keyword evidence="2" id="KW-1185">Reference proteome</keyword>
<dbReference type="RefSeq" id="WP_201636343.1">
    <property type="nucleotide sequence ID" value="NZ_JAEQNB010000004.1"/>
</dbReference>
<dbReference type="Proteomes" id="UP000602284">
    <property type="component" value="Unassembled WGS sequence"/>
</dbReference>
<reference evidence="1 2" key="1">
    <citation type="submission" date="2021-01" db="EMBL/GenBank/DDBJ databases">
        <title>Tumebacillus sp. strain ITR2 16S ribosomal RNA gene Genome sequencing and assembly.</title>
        <authorList>
            <person name="Kang M."/>
        </authorList>
    </citation>
    <scope>NUCLEOTIDE SEQUENCE [LARGE SCALE GENOMIC DNA]</scope>
    <source>
        <strain evidence="1 2">ITR2</strain>
    </source>
</reference>
<evidence type="ECO:0000313" key="1">
    <source>
        <dbReference type="EMBL" id="MBL0387900.1"/>
    </source>
</evidence>
<name>A0ABS1JCC7_9BACL</name>
<evidence type="ECO:0000313" key="2">
    <source>
        <dbReference type="Proteomes" id="UP000602284"/>
    </source>
</evidence>
<comment type="caution">
    <text evidence="1">The sequence shown here is derived from an EMBL/GenBank/DDBJ whole genome shotgun (WGS) entry which is preliminary data.</text>
</comment>
<dbReference type="EMBL" id="JAEQNB010000004">
    <property type="protein sequence ID" value="MBL0387900.1"/>
    <property type="molecule type" value="Genomic_DNA"/>
</dbReference>